<accession>A0A8H6HUH5</accession>
<keyword evidence="7" id="KW-1185">Reference proteome</keyword>
<gene>
    <name evidence="6" type="ORF">DFP72DRAFT_1170870</name>
</gene>
<feature type="domain" description="MYND-type" evidence="5">
    <location>
        <begin position="173"/>
        <end position="223"/>
    </location>
</feature>
<dbReference type="PROSITE" id="PS50865">
    <property type="entry name" value="ZF_MYND_2"/>
    <property type="match status" value="1"/>
</dbReference>
<dbReference type="EMBL" id="JACGCI010000039">
    <property type="protein sequence ID" value="KAF6753429.1"/>
    <property type="molecule type" value="Genomic_DNA"/>
</dbReference>
<proteinExistence type="predicted"/>
<protein>
    <recommendedName>
        <fullName evidence="5">MYND-type domain-containing protein</fullName>
    </recommendedName>
</protein>
<reference evidence="6 7" key="1">
    <citation type="submission" date="2020-07" db="EMBL/GenBank/DDBJ databases">
        <title>Comparative genomics of pyrophilous fungi reveals a link between fire events and developmental genes.</title>
        <authorList>
            <consortium name="DOE Joint Genome Institute"/>
            <person name="Steindorff A.S."/>
            <person name="Carver A."/>
            <person name="Calhoun S."/>
            <person name="Stillman K."/>
            <person name="Liu H."/>
            <person name="Lipzen A."/>
            <person name="Pangilinan J."/>
            <person name="Labutti K."/>
            <person name="Bruns T.D."/>
            <person name="Grigoriev I.V."/>
        </authorList>
    </citation>
    <scope>NUCLEOTIDE SEQUENCE [LARGE SCALE GENOMIC DNA]</scope>
    <source>
        <strain evidence="6 7">CBS 144469</strain>
    </source>
</reference>
<dbReference type="AlphaFoldDB" id="A0A8H6HUH5"/>
<dbReference type="OrthoDB" id="432970at2759"/>
<dbReference type="Pfam" id="PF01753">
    <property type="entry name" value="zf-MYND"/>
    <property type="match status" value="1"/>
</dbReference>
<dbReference type="InterPro" id="IPR002893">
    <property type="entry name" value="Znf_MYND"/>
</dbReference>
<dbReference type="SUPFAM" id="SSF144232">
    <property type="entry name" value="HIT/MYND zinc finger-like"/>
    <property type="match status" value="1"/>
</dbReference>
<organism evidence="6 7">
    <name type="scientific">Ephemerocybe angulata</name>
    <dbReference type="NCBI Taxonomy" id="980116"/>
    <lineage>
        <taxon>Eukaryota</taxon>
        <taxon>Fungi</taxon>
        <taxon>Dikarya</taxon>
        <taxon>Basidiomycota</taxon>
        <taxon>Agaricomycotina</taxon>
        <taxon>Agaricomycetes</taxon>
        <taxon>Agaricomycetidae</taxon>
        <taxon>Agaricales</taxon>
        <taxon>Agaricineae</taxon>
        <taxon>Psathyrellaceae</taxon>
        <taxon>Ephemerocybe</taxon>
    </lineage>
</organism>
<evidence type="ECO:0000313" key="7">
    <source>
        <dbReference type="Proteomes" id="UP000521943"/>
    </source>
</evidence>
<comment type="caution">
    <text evidence="6">The sequence shown here is derived from an EMBL/GenBank/DDBJ whole genome shotgun (WGS) entry which is preliminary data.</text>
</comment>
<keyword evidence="1" id="KW-0479">Metal-binding</keyword>
<evidence type="ECO:0000259" key="5">
    <source>
        <dbReference type="PROSITE" id="PS50865"/>
    </source>
</evidence>
<evidence type="ECO:0000256" key="1">
    <source>
        <dbReference type="ARBA" id="ARBA00022723"/>
    </source>
</evidence>
<name>A0A8H6HUH5_9AGAR</name>
<evidence type="ECO:0000256" key="4">
    <source>
        <dbReference type="PROSITE-ProRule" id="PRU00134"/>
    </source>
</evidence>
<evidence type="ECO:0000313" key="6">
    <source>
        <dbReference type="EMBL" id="KAF6753429.1"/>
    </source>
</evidence>
<dbReference type="GO" id="GO:0008270">
    <property type="term" value="F:zinc ion binding"/>
    <property type="evidence" value="ECO:0007669"/>
    <property type="project" value="UniProtKB-KW"/>
</dbReference>
<dbReference type="Proteomes" id="UP000521943">
    <property type="component" value="Unassembled WGS sequence"/>
</dbReference>
<evidence type="ECO:0000256" key="3">
    <source>
        <dbReference type="ARBA" id="ARBA00022833"/>
    </source>
</evidence>
<evidence type="ECO:0000256" key="2">
    <source>
        <dbReference type="ARBA" id="ARBA00022771"/>
    </source>
</evidence>
<sequence length="390" mass="44179">MTTFCEERDSFFKIIAKSQALTLALGIAQEFRSGICRTASFPVEIASRLFHSGLLQADRTHRLVPQFIDHGLLDIIADSLLLALRTGSEPFDEWKPKSTTSNPLKRLYCLSHHPRVSKALIDAISSLPTSVKDTLSAGTGATGKIWNDFTREMKYYQDALDILEVGAPAICDCLEHGFDSDAEQPRDALVGSSVHKCSWCKTAVYCSHQCQRADWETFHRSECATSRVRRVDQEIHQFHISYRSRVFKVLHLEQILNDVVQTIPLSNQEWDDDEGSKHRKDILLIDVTLLPVEINHLSAESARTCEHMGIHLFNDNRCQAMIEQCEQDEDAFFAASISSQGRYGVVTYGMFLEHLMDTDSDERPLKKVTLTTSFMRVIDAVEGEWTCFNL</sequence>
<keyword evidence="2 4" id="KW-0863">Zinc-finger</keyword>
<dbReference type="Gene3D" id="6.10.140.2220">
    <property type="match status" value="1"/>
</dbReference>
<keyword evidence="3" id="KW-0862">Zinc</keyword>